<comment type="subunit">
    <text evidence="4">F-type ATPases have 2 components, CF(1) - the catalytic core - and CF(0) - the membrane proton channel. CF(1) has five subunits: alpha(3), beta(3), gamma(1), delta(1), epsilon(1). CF(0) has three main subunits: a, b and c.</text>
</comment>
<feature type="chain" id="PRO_5041316434" description="ATP synthase subunit beta, mitochondrial" evidence="18">
    <location>
        <begin position="26"/>
        <end position="435"/>
    </location>
</feature>
<dbReference type="PANTHER" id="PTHR15184">
    <property type="entry name" value="ATP SYNTHASE"/>
    <property type="match status" value="1"/>
</dbReference>
<evidence type="ECO:0000256" key="10">
    <source>
        <dbReference type="ARBA" id="ARBA00022840"/>
    </source>
</evidence>
<feature type="signal peptide" evidence="18">
    <location>
        <begin position="1"/>
        <end position="25"/>
    </location>
</feature>
<dbReference type="AlphaFoldDB" id="A0AA38Z5S2"/>
<evidence type="ECO:0000256" key="17">
    <source>
        <dbReference type="SAM" id="Phobius"/>
    </source>
</evidence>
<organism evidence="21 22">
    <name type="scientific">Vitis rotundifolia</name>
    <name type="common">Muscadine grape</name>
    <dbReference type="NCBI Taxonomy" id="103349"/>
    <lineage>
        <taxon>Eukaryota</taxon>
        <taxon>Viridiplantae</taxon>
        <taxon>Streptophyta</taxon>
        <taxon>Embryophyta</taxon>
        <taxon>Tracheophyta</taxon>
        <taxon>Spermatophyta</taxon>
        <taxon>Magnoliopsida</taxon>
        <taxon>eudicotyledons</taxon>
        <taxon>Gunneridae</taxon>
        <taxon>Pentapetalae</taxon>
        <taxon>rosids</taxon>
        <taxon>Vitales</taxon>
        <taxon>Vitaceae</taxon>
        <taxon>Viteae</taxon>
        <taxon>Vitis</taxon>
    </lineage>
</organism>
<accession>A0AA38Z5S2</accession>
<proteinExistence type="inferred from homology"/>
<dbReference type="GO" id="GO:0005524">
    <property type="term" value="F:ATP binding"/>
    <property type="evidence" value="ECO:0007669"/>
    <property type="project" value="UniProtKB-KW"/>
</dbReference>
<dbReference type="GO" id="GO:0042776">
    <property type="term" value="P:proton motive force-driven mitochondrial ATP synthesis"/>
    <property type="evidence" value="ECO:0007669"/>
    <property type="project" value="TreeGrafter"/>
</dbReference>
<keyword evidence="14" id="KW-0139">CF(1)</keyword>
<evidence type="ECO:0000256" key="2">
    <source>
        <dbReference type="ARBA" id="ARBA00004273"/>
    </source>
</evidence>
<feature type="domain" description="ATP synthase A/B type C-terminal" evidence="20">
    <location>
        <begin position="337"/>
        <end position="381"/>
    </location>
</feature>
<dbReference type="GO" id="GO:0045259">
    <property type="term" value="C:proton-transporting ATP synthase complex"/>
    <property type="evidence" value="ECO:0007669"/>
    <property type="project" value="UniProtKB-KW"/>
</dbReference>
<comment type="subcellular location">
    <subcellularLocation>
        <location evidence="2">Mitochondrion inner membrane</location>
    </subcellularLocation>
</comment>
<protein>
    <recommendedName>
        <fullName evidence="6">ATP synthase subunit beta, mitochondrial</fullName>
        <ecNumber evidence="5">7.1.2.2</ecNumber>
    </recommendedName>
</protein>
<evidence type="ECO:0000256" key="14">
    <source>
        <dbReference type="ARBA" id="ARBA00023196"/>
    </source>
</evidence>
<sequence>MASRKLLSMLLWSSLCCDYVPRSSSAIAKSASPPPRGFLLNGVVNYTAAKARSGLHDCKIIDEFIAIGSECQVIVPVGRAMLGCIINVIGEPIDEKGEIKTDHFLLIHQEALVFVVDLLAPYQRGEKIGLFGGASVGKTMLIMELINNVAKAHVGNDLYREMIESGVIKLGDNKSKCAIIYGQMNEPFGAHVHVGLIGLTDLIITFSKFLLGPFSLSLFSLFILSVLILFTDNIFRFTQANFEVFALLGRIPFAVGYQPTLVTNLGGLQERITSTKKRFITSIQAINVDDLTNPTPATTFAHLDATTIFELGIYPAVDLLDSTSCMLSLHILGEEHYNTARDIIAILGMDELSEDDKLTVASARKIQRFLKQPFHVAEVFTGALGKCGVEREYFKFLVSVHFYMFGSVMLNNIMRNTNGSFFVTIEFNGELYCYA</sequence>
<dbReference type="Gene3D" id="1.10.1140.10">
    <property type="entry name" value="Bovine Mitochondrial F1-atpase, Atp Synthase Beta Chain, Chain D, domain 3"/>
    <property type="match status" value="1"/>
</dbReference>
<keyword evidence="17" id="KW-0812">Transmembrane</keyword>
<evidence type="ECO:0000256" key="3">
    <source>
        <dbReference type="ARBA" id="ARBA00008936"/>
    </source>
</evidence>
<keyword evidence="13 17" id="KW-0472">Membrane</keyword>
<evidence type="ECO:0000256" key="5">
    <source>
        <dbReference type="ARBA" id="ARBA00012473"/>
    </source>
</evidence>
<comment type="caution">
    <text evidence="21">The sequence shown here is derived from an EMBL/GenBank/DDBJ whole genome shotgun (WGS) entry which is preliminary data.</text>
</comment>
<evidence type="ECO:0000256" key="18">
    <source>
        <dbReference type="SAM" id="SignalP"/>
    </source>
</evidence>
<evidence type="ECO:0000256" key="7">
    <source>
        <dbReference type="ARBA" id="ARBA00022448"/>
    </source>
</evidence>
<evidence type="ECO:0000259" key="20">
    <source>
        <dbReference type="Pfam" id="PF22919"/>
    </source>
</evidence>
<dbReference type="InterPro" id="IPR055190">
    <property type="entry name" value="ATP-synt_VA_C"/>
</dbReference>
<keyword evidence="9" id="KW-0375">Hydrogen ion transport</keyword>
<evidence type="ECO:0000313" key="21">
    <source>
        <dbReference type="EMBL" id="KAJ9682804.1"/>
    </source>
</evidence>
<dbReference type="EC" id="7.1.2.2" evidence="5"/>
<keyword evidence="22" id="KW-1185">Reference proteome</keyword>
<feature type="transmembrane region" description="Helical" evidence="17">
    <location>
        <begin position="209"/>
        <end position="230"/>
    </location>
</feature>
<evidence type="ECO:0000256" key="8">
    <source>
        <dbReference type="ARBA" id="ARBA00022741"/>
    </source>
</evidence>
<keyword evidence="10" id="KW-0067">ATP-binding</keyword>
<keyword evidence="12" id="KW-0406">Ion transport</keyword>
<dbReference type="InterPro" id="IPR000194">
    <property type="entry name" value="ATPase_F1/V1/A1_a/bsu_nucl-bd"/>
</dbReference>
<dbReference type="SUPFAM" id="SSF47917">
    <property type="entry name" value="C-terminal domain of alpha and beta subunits of F1 ATP synthase"/>
    <property type="match status" value="1"/>
</dbReference>
<keyword evidence="7" id="KW-0813">Transport</keyword>
<evidence type="ECO:0000313" key="22">
    <source>
        <dbReference type="Proteomes" id="UP001168098"/>
    </source>
</evidence>
<evidence type="ECO:0000256" key="4">
    <source>
        <dbReference type="ARBA" id="ARBA00011648"/>
    </source>
</evidence>
<evidence type="ECO:0000256" key="11">
    <source>
        <dbReference type="ARBA" id="ARBA00022967"/>
    </source>
</evidence>
<dbReference type="InterPro" id="IPR027417">
    <property type="entry name" value="P-loop_NTPase"/>
</dbReference>
<dbReference type="EMBL" id="JARBHA010000014">
    <property type="protein sequence ID" value="KAJ9682804.1"/>
    <property type="molecule type" value="Genomic_DNA"/>
</dbReference>
<evidence type="ECO:0000256" key="6">
    <source>
        <dbReference type="ARBA" id="ARBA00019294"/>
    </source>
</evidence>
<comment type="catalytic activity">
    <reaction evidence="16">
        <text>ATP + H2O + 4 H(+)(in) = ADP + phosphate + 5 H(+)(out)</text>
        <dbReference type="Rhea" id="RHEA:57720"/>
        <dbReference type="ChEBI" id="CHEBI:15377"/>
        <dbReference type="ChEBI" id="CHEBI:15378"/>
        <dbReference type="ChEBI" id="CHEBI:30616"/>
        <dbReference type="ChEBI" id="CHEBI:43474"/>
        <dbReference type="ChEBI" id="CHEBI:456216"/>
        <dbReference type="EC" id="7.1.2.2"/>
    </reaction>
</comment>
<evidence type="ECO:0000256" key="12">
    <source>
        <dbReference type="ARBA" id="ARBA00023065"/>
    </source>
</evidence>
<comment type="similarity">
    <text evidence="3">Belongs to the ATPase alpha/beta chains family.</text>
</comment>
<feature type="domain" description="ATPase F1/V1/A1 complex alpha/beta subunit nucleotide-binding" evidence="19">
    <location>
        <begin position="228"/>
        <end position="324"/>
    </location>
</feature>
<dbReference type="Proteomes" id="UP001168098">
    <property type="component" value="Unassembled WGS sequence"/>
</dbReference>
<keyword evidence="8" id="KW-0547">Nucleotide-binding</keyword>
<keyword evidence="15" id="KW-0066">ATP synthesis</keyword>
<evidence type="ECO:0000256" key="9">
    <source>
        <dbReference type="ARBA" id="ARBA00022781"/>
    </source>
</evidence>
<keyword evidence="17" id="KW-1133">Transmembrane helix</keyword>
<dbReference type="PANTHER" id="PTHR15184:SF82">
    <property type="entry name" value="ATP SYNTHASE SUBUNIT BETA, MITOCHONDRIAL"/>
    <property type="match status" value="1"/>
</dbReference>
<keyword evidence="18" id="KW-0732">Signal</keyword>
<dbReference type="GO" id="GO:0046933">
    <property type="term" value="F:proton-transporting ATP synthase activity, rotational mechanism"/>
    <property type="evidence" value="ECO:0007669"/>
    <property type="project" value="TreeGrafter"/>
</dbReference>
<evidence type="ECO:0000256" key="15">
    <source>
        <dbReference type="ARBA" id="ARBA00023310"/>
    </source>
</evidence>
<keyword evidence="11" id="KW-1278">Translocase</keyword>
<reference evidence="21 22" key="1">
    <citation type="journal article" date="2023" name="BMC Biotechnol.">
        <title>Vitis rotundifolia cv Carlos genome sequencing.</title>
        <authorList>
            <person name="Huff M."/>
            <person name="Hulse-Kemp A."/>
            <person name="Scheffler B."/>
            <person name="Youngblood R."/>
            <person name="Simpson S."/>
            <person name="Babiker E."/>
            <person name="Staton M."/>
        </authorList>
    </citation>
    <scope>NUCLEOTIDE SEQUENCE [LARGE SCALE GENOMIC DNA]</scope>
    <source>
        <tissue evidence="21">Leaf</tissue>
    </source>
</reference>
<dbReference type="GO" id="GO:0005743">
    <property type="term" value="C:mitochondrial inner membrane"/>
    <property type="evidence" value="ECO:0007669"/>
    <property type="project" value="UniProtKB-SubCell"/>
</dbReference>
<evidence type="ECO:0000256" key="13">
    <source>
        <dbReference type="ARBA" id="ARBA00023136"/>
    </source>
</evidence>
<dbReference type="InterPro" id="IPR050053">
    <property type="entry name" value="ATPase_alpha/beta_chains"/>
</dbReference>
<evidence type="ECO:0000259" key="19">
    <source>
        <dbReference type="Pfam" id="PF00006"/>
    </source>
</evidence>
<evidence type="ECO:0000256" key="1">
    <source>
        <dbReference type="ARBA" id="ARBA00003086"/>
    </source>
</evidence>
<dbReference type="InterPro" id="IPR024034">
    <property type="entry name" value="ATPase_F1/V1_b/a_C"/>
</dbReference>
<evidence type="ECO:0000256" key="16">
    <source>
        <dbReference type="ARBA" id="ARBA00048383"/>
    </source>
</evidence>
<dbReference type="Pfam" id="PF00006">
    <property type="entry name" value="ATP-synt_ab"/>
    <property type="match status" value="1"/>
</dbReference>
<comment type="function">
    <text evidence="1">Mitochondrial membrane ATP synthase (F(1)F(0) ATP synthase or Complex V) produces ATP from ADP in the presence of a proton gradient across the membrane which is generated by electron transport complexes of the respiratory chain. F-type ATPases consist of two structural domains, F(1) - containing the extramembraneous catalytic core, and F(0) - containing the membrane proton channel, linked together by a central stalk and a peripheral stalk. During catalysis, ATP synthesis in the catalytic domain of F(1) is coupled via a rotary mechanism of the central stalk subunits to proton translocation. Subunits alpha and beta form the catalytic core in F(1). Rotation of the central stalk against the surrounding alpha(3)beta(3) subunits leads to hydrolysis of ATP in three separate catalytic sites on the beta subunits.</text>
</comment>
<dbReference type="Gene3D" id="3.40.50.300">
    <property type="entry name" value="P-loop containing nucleotide triphosphate hydrolases"/>
    <property type="match status" value="1"/>
</dbReference>
<gene>
    <name evidence="21" type="ORF">PVL29_018681</name>
</gene>
<name>A0AA38Z5S2_VITRO</name>
<dbReference type="SUPFAM" id="SSF52540">
    <property type="entry name" value="P-loop containing nucleoside triphosphate hydrolases"/>
    <property type="match status" value="1"/>
</dbReference>
<dbReference type="Pfam" id="PF22919">
    <property type="entry name" value="ATP-synt_VA_C"/>
    <property type="match status" value="1"/>
</dbReference>